<keyword evidence="5" id="KW-0560">Oxidoreductase</keyword>
<gene>
    <name evidence="7" type="ORF">ASPWEDRAFT_586808</name>
</gene>
<dbReference type="PANTHER" id="PTHR45348:SF1">
    <property type="entry name" value="TRANS-ENOYL REDUCTASE STHE"/>
    <property type="match status" value="1"/>
</dbReference>
<evidence type="ECO:0000256" key="3">
    <source>
        <dbReference type="ARBA" id="ARBA00022741"/>
    </source>
</evidence>
<dbReference type="CDD" id="cd08249">
    <property type="entry name" value="enoyl_reductase_like"/>
    <property type="match status" value="1"/>
</dbReference>
<dbReference type="RefSeq" id="XP_040688297.1">
    <property type="nucleotide sequence ID" value="XM_040838398.1"/>
</dbReference>
<dbReference type="InterPro" id="IPR047122">
    <property type="entry name" value="Trans-enoyl_RdTase-like"/>
</dbReference>
<keyword evidence="3" id="KW-0547">Nucleotide-binding</keyword>
<dbReference type="Pfam" id="PF08240">
    <property type="entry name" value="ADH_N"/>
    <property type="match status" value="1"/>
</dbReference>
<proteinExistence type="inferred from homology"/>
<evidence type="ECO:0000313" key="8">
    <source>
        <dbReference type="Proteomes" id="UP000184383"/>
    </source>
</evidence>
<comment type="similarity">
    <text evidence="1">Belongs to the zinc-containing alcohol dehydrogenase family.</text>
</comment>
<comment type="subunit">
    <text evidence="2">Monomer.</text>
</comment>
<dbReference type="VEuPathDB" id="FungiDB:ASPWEDRAFT_586808"/>
<evidence type="ECO:0000256" key="4">
    <source>
        <dbReference type="ARBA" id="ARBA00022857"/>
    </source>
</evidence>
<evidence type="ECO:0000313" key="7">
    <source>
        <dbReference type="EMBL" id="OJJ34621.1"/>
    </source>
</evidence>
<name>A0A1L9RI74_ASPWE</name>
<sequence>MISKSNSSNYSDHRSTAAFVSFHLHTHLIIMPSQLLQQTAIIGRDDGALAISHHVDIPELQDDMILVKNVAVALNPIDAKMVGKLATPGAIAGMDFAGEVISIGRNAHPAACIQIGDRVCGAVPGMHSLTPTVGAFSQFVGAADITTVKIPPHMSFEEGASFGSGIGTIGLALFKSLRVPGTPSHPAEKPRDVLVYGGSTATGTLAIQLIKLSGLNPIVTCSPRNFDLVRSYGAAAVFDYKQPSCTDDIRKHTRNSLKFVLDCIAEPETMQFCYKCLGRAGGKYTALEPYPEFLHDRPKTVTPDWVLGPTILGKKLGWPAPFAKEADAEQRKFGIEWFTTAQKLLDEGKLKPHPIRVMEGGFDGVFEGLDLLKKKTISGQKLVCRVRDCSDGEIDKILAEAGEKRYLVQFKDRPEFKKWIGVEELGKKPSVLYDWYKSKWAEADV</sequence>
<dbReference type="Proteomes" id="UP000184383">
    <property type="component" value="Unassembled WGS sequence"/>
</dbReference>
<evidence type="ECO:0000259" key="6">
    <source>
        <dbReference type="SMART" id="SM00829"/>
    </source>
</evidence>
<dbReference type="OrthoDB" id="48317at2759"/>
<protein>
    <recommendedName>
        <fullName evidence="6">Enoyl reductase (ER) domain-containing protein</fullName>
    </recommendedName>
</protein>
<dbReference type="InterPro" id="IPR013154">
    <property type="entry name" value="ADH-like_N"/>
</dbReference>
<dbReference type="InterPro" id="IPR036291">
    <property type="entry name" value="NAD(P)-bd_dom_sf"/>
</dbReference>
<organism evidence="7 8">
    <name type="scientific">Aspergillus wentii DTO 134E9</name>
    <dbReference type="NCBI Taxonomy" id="1073089"/>
    <lineage>
        <taxon>Eukaryota</taxon>
        <taxon>Fungi</taxon>
        <taxon>Dikarya</taxon>
        <taxon>Ascomycota</taxon>
        <taxon>Pezizomycotina</taxon>
        <taxon>Eurotiomycetes</taxon>
        <taxon>Eurotiomycetidae</taxon>
        <taxon>Eurotiales</taxon>
        <taxon>Aspergillaceae</taxon>
        <taxon>Aspergillus</taxon>
        <taxon>Aspergillus subgen. Cremei</taxon>
    </lineage>
</organism>
<dbReference type="GO" id="GO:0016651">
    <property type="term" value="F:oxidoreductase activity, acting on NAD(P)H"/>
    <property type="evidence" value="ECO:0007669"/>
    <property type="project" value="InterPro"/>
</dbReference>
<dbReference type="STRING" id="1073089.A0A1L9RI74"/>
<dbReference type="SUPFAM" id="SSF50129">
    <property type="entry name" value="GroES-like"/>
    <property type="match status" value="1"/>
</dbReference>
<evidence type="ECO:0000256" key="5">
    <source>
        <dbReference type="ARBA" id="ARBA00023002"/>
    </source>
</evidence>
<dbReference type="PANTHER" id="PTHR45348">
    <property type="entry name" value="HYPOTHETICAL OXIDOREDUCTASE (EUROFUNG)"/>
    <property type="match status" value="1"/>
</dbReference>
<dbReference type="Pfam" id="PF00107">
    <property type="entry name" value="ADH_zinc_N"/>
    <property type="match status" value="1"/>
</dbReference>
<dbReference type="GeneID" id="63754246"/>
<dbReference type="Gene3D" id="3.90.180.10">
    <property type="entry name" value="Medium-chain alcohol dehydrogenases, catalytic domain"/>
    <property type="match status" value="1"/>
</dbReference>
<dbReference type="InterPro" id="IPR013149">
    <property type="entry name" value="ADH-like_C"/>
</dbReference>
<dbReference type="SUPFAM" id="SSF51735">
    <property type="entry name" value="NAD(P)-binding Rossmann-fold domains"/>
    <property type="match status" value="1"/>
</dbReference>
<dbReference type="InterPro" id="IPR011032">
    <property type="entry name" value="GroES-like_sf"/>
</dbReference>
<keyword evidence="8" id="KW-1185">Reference proteome</keyword>
<evidence type="ECO:0000256" key="1">
    <source>
        <dbReference type="ARBA" id="ARBA00008072"/>
    </source>
</evidence>
<dbReference type="SMART" id="SM00829">
    <property type="entry name" value="PKS_ER"/>
    <property type="match status" value="1"/>
</dbReference>
<evidence type="ECO:0000256" key="2">
    <source>
        <dbReference type="ARBA" id="ARBA00011245"/>
    </source>
</evidence>
<dbReference type="GO" id="GO:0000166">
    <property type="term" value="F:nucleotide binding"/>
    <property type="evidence" value="ECO:0007669"/>
    <property type="project" value="UniProtKB-KW"/>
</dbReference>
<accession>A0A1L9RI74</accession>
<keyword evidence="4" id="KW-0521">NADP</keyword>
<dbReference type="InterPro" id="IPR020843">
    <property type="entry name" value="ER"/>
</dbReference>
<dbReference type="EMBL" id="KV878213">
    <property type="protein sequence ID" value="OJJ34621.1"/>
    <property type="molecule type" value="Genomic_DNA"/>
</dbReference>
<feature type="domain" description="Enoyl reductase (ER)" evidence="6">
    <location>
        <begin position="43"/>
        <end position="383"/>
    </location>
</feature>
<reference evidence="8" key="1">
    <citation type="journal article" date="2017" name="Genome Biol.">
        <title>Comparative genomics reveals high biological diversity and specific adaptations in the industrially and medically important fungal genus Aspergillus.</title>
        <authorList>
            <person name="de Vries R.P."/>
            <person name="Riley R."/>
            <person name="Wiebenga A."/>
            <person name="Aguilar-Osorio G."/>
            <person name="Amillis S."/>
            <person name="Uchima C.A."/>
            <person name="Anderluh G."/>
            <person name="Asadollahi M."/>
            <person name="Askin M."/>
            <person name="Barry K."/>
            <person name="Battaglia E."/>
            <person name="Bayram O."/>
            <person name="Benocci T."/>
            <person name="Braus-Stromeyer S.A."/>
            <person name="Caldana C."/>
            <person name="Canovas D."/>
            <person name="Cerqueira G.C."/>
            <person name="Chen F."/>
            <person name="Chen W."/>
            <person name="Choi C."/>
            <person name="Clum A."/>
            <person name="Dos Santos R.A."/>
            <person name="Damasio A.R."/>
            <person name="Diallinas G."/>
            <person name="Emri T."/>
            <person name="Fekete E."/>
            <person name="Flipphi M."/>
            <person name="Freyberg S."/>
            <person name="Gallo A."/>
            <person name="Gournas C."/>
            <person name="Habgood R."/>
            <person name="Hainaut M."/>
            <person name="Harispe M.L."/>
            <person name="Henrissat B."/>
            <person name="Hilden K.S."/>
            <person name="Hope R."/>
            <person name="Hossain A."/>
            <person name="Karabika E."/>
            <person name="Karaffa L."/>
            <person name="Karanyi Z."/>
            <person name="Krasevec N."/>
            <person name="Kuo A."/>
            <person name="Kusch H."/>
            <person name="LaButti K."/>
            <person name="Lagendijk E.L."/>
            <person name="Lapidus A."/>
            <person name="Levasseur A."/>
            <person name="Lindquist E."/>
            <person name="Lipzen A."/>
            <person name="Logrieco A.F."/>
            <person name="MacCabe A."/>
            <person name="Maekelae M.R."/>
            <person name="Malavazi I."/>
            <person name="Melin P."/>
            <person name="Meyer V."/>
            <person name="Mielnichuk N."/>
            <person name="Miskei M."/>
            <person name="Molnar A.P."/>
            <person name="Mule G."/>
            <person name="Ngan C.Y."/>
            <person name="Orejas M."/>
            <person name="Orosz E."/>
            <person name="Ouedraogo J.P."/>
            <person name="Overkamp K.M."/>
            <person name="Park H.-S."/>
            <person name="Perrone G."/>
            <person name="Piumi F."/>
            <person name="Punt P.J."/>
            <person name="Ram A.F."/>
            <person name="Ramon A."/>
            <person name="Rauscher S."/>
            <person name="Record E."/>
            <person name="Riano-Pachon D.M."/>
            <person name="Robert V."/>
            <person name="Roehrig J."/>
            <person name="Ruller R."/>
            <person name="Salamov A."/>
            <person name="Salih N.S."/>
            <person name="Samson R.A."/>
            <person name="Sandor E."/>
            <person name="Sanguinetti M."/>
            <person name="Schuetze T."/>
            <person name="Sepcic K."/>
            <person name="Shelest E."/>
            <person name="Sherlock G."/>
            <person name="Sophianopoulou V."/>
            <person name="Squina F.M."/>
            <person name="Sun H."/>
            <person name="Susca A."/>
            <person name="Todd R.B."/>
            <person name="Tsang A."/>
            <person name="Unkles S.E."/>
            <person name="van de Wiele N."/>
            <person name="van Rossen-Uffink D."/>
            <person name="Oliveira J.V."/>
            <person name="Vesth T.C."/>
            <person name="Visser J."/>
            <person name="Yu J.-H."/>
            <person name="Zhou M."/>
            <person name="Andersen M.R."/>
            <person name="Archer D.B."/>
            <person name="Baker S.E."/>
            <person name="Benoit I."/>
            <person name="Brakhage A.A."/>
            <person name="Braus G.H."/>
            <person name="Fischer R."/>
            <person name="Frisvad J.C."/>
            <person name="Goldman G.H."/>
            <person name="Houbraken J."/>
            <person name="Oakley B."/>
            <person name="Pocsi I."/>
            <person name="Scazzocchio C."/>
            <person name="Seiboth B."/>
            <person name="vanKuyk P.A."/>
            <person name="Wortman J."/>
            <person name="Dyer P.S."/>
            <person name="Grigoriev I.V."/>
        </authorList>
    </citation>
    <scope>NUCLEOTIDE SEQUENCE [LARGE SCALE GENOMIC DNA]</scope>
    <source>
        <strain evidence="8">DTO 134E9</strain>
    </source>
</reference>
<dbReference type="AlphaFoldDB" id="A0A1L9RI74"/>
<dbReference type="Gene3D" id="3.40.50.720">
    <property type="entry name" value="NAD(P)-binding Rossmann-like Domain"/>
    <property type="match status" value="1"/>
</dbReference>